<reference evidence="5 6" key="1">
    <citation type="submission" date="2015-07" db="EMBL/GenBank/DDBJ databases">
        <title>Genome sequence of Leptolinea tardivitalis DSM 16556.</title>
        <authorList>
            <person name="Hemp J."/>
            <person name="Ward L.M."/>
            <person name="Pace L.A."/>
            <person name="Fischer W.W."/>
        </authorList>
    </citation>
    <scope>NUCLEOTIDE SEQUENCE [LARGE SCALE GENOMIC DNA]</scope>
    <source>
        <strain evidence="5 6">YMTK-2</strain>
    </source>
</reference>
<dbReference type="Pfam" id="PF00356">
    <property type="entry name" value="LacI"/>
    <property type="match status" value="1"/>
</dbReference>
<dbReference type="Proteomes" id="UP000050430">
    <property type="component" value="Unassembled WGS sequence"/>
</dbReference>
<dbReference type="OrthoDB" id="9775106at2"/>
<comment type="caution">
    <text evidence="5">The sequence shown here is derived from an EMBL/GenBank/DDBJ whole genome shotgun (WGS) entry which is preliminary data.</text>
</comment>
<dbReference type="InterPro" id="IPR000843">
    <property type="entry name" value="HTH_LacI"/>
</dbReference>
<protein>
    <submittedName>
        <fullName evidence="5">Alanine racemase</fullName>
    </submittedName>
</protein>
<proteinExistence type="predicted"/>
<feature type="domain" description="HTH lacI-type" evidence="4">
    <location>
        <begin position="7"/>
        <end position="61"/>
    </location>
</feature>
<dbReference type="PANTHER" id="PTHR30146:SF120">
    <property type="entry name" value="ALANINE RACEMASE"/>
    <property type="match status" value="1"/>
</dbReference>
<dbReference type="AlphaFoldDB" id="A0A0P6X5A3"/>
<evidence type="ECO:0000313" key="6">
    <source>
        <dbReference type="Proteomes" id="UP000050430"/>
    </source>
</evidence>
<dbReference type="Gene3D" id="1.10.260.40">
    <property type="entry name" value="lambda repressor-like DNA-binding domains"/>
    <property type="match status" value="1"/>
</dbReference>
<organism evidence="5 6">
    <name type="scientific">Leptolinea tardivitalis</name>
    <dbReference type="NCBI Taxonomy" id="229920"/>
    <lineage>
        <taxon>Bacteria</taxon>
        <taxon>Bacillati</taxon>
        <taxon>Chloroflexota</taxon>
        <taxon>Anaerolineae</taxon>
        <taxon>Anaerolineales</taxon>
        <taxon>Anaerolineaceae</taxon>
        <taxon>Leptolinea</taxon>
    </lineage>
</organism>
<dbReference type="CDD" id="cd01392">
    <property type="entry name" value="HTH_LacI"/>
    <property type="match status" value="1"/>
</dbReference>
<dbReference type="GO" id="GO:0000976">
    <property type="term" value="F:transcription cis-regulatory region binding"/>
    <property type="evidence" value="ECO:0007669"/>
    <property type="project" value="TreeGrafter"/>
</dbReference>
<dbReference type="PRINTS" id="PR00036">
    <property type="entry name" value="HTHLACI"/>
</dbReference>
<dbReference type="PROSITE" id="PS50932">
    <property type="entry name" value="HTH_LACI_2"/>
    <property type="match status" value="1"/>
</dbReference>
<dbReference type="PROSITE" id="PS00356">
    <property type="entry name" value="HTH_LACI_1"/>
    <property type="match status" value="1"/>
</dbReference>
<dbReference type="Gene3D" id="3.40.50.2300">
    <property type="match status" value="2"/>
</dbReference>
<evidence type="ECO:0000256" key="1">
    <source>
        <dbReference type="ARBA" id="ARBA00023015"/>
    </source>
</evidence>
<evidence type="ECO:0000256" key="3">
    <source>
        <dbReference type="ARBA" id="ARBA00023163"/>
    </source>
</evidence>
<dbReference type="GO" id="GO:0003700">
    <property type="term" value="F:DNA-binding transcription factor activity"/>
    <property type="evidence" value="ECO:0007669"/>
    <property type="project" value="TreeGrafter"/>
</dbReference>
<dbReference type="STRING" id="229920.ADM99_00300"/>
<keyword evidence="3" id="KW-0804">Transcription</keyword>
<dbReference type="SUPFAM" id="SSF47413">
    <property type="entry name" value="lambda repressor-like DNA-binding domains"/>
    <property type="match status" value="1"/>
</dbReference>
<keyword evidence="1" id="KW-0805">Transcription regulation</keyword>
<dbReference type="SMART" id="SM00354">
    <property type="entry name" value="HTH_LACI"/>
    <property type="match status" value="1"/>
</dbReference>
<dbReference type="EMBL" id="LGCK01000001">
    <property type="protein sequence ID" value="KPL75167.1"/>
    <property type="molecule type" value="Genomic_DNA"/>
</dbReference>
<dbReference type="InterPro" id="IPR046335">
    <property type="entry name" value="LacI/GalR-like_sensor"/>
</dbReference>
<dbReference type="PANTHER" id="PTHR30146">
    <property type="entry name" value="LACI-RELATED TRANSCRIPTIONAL REPRESSOR"/>
    <property type="match status" value="1"/>
</dbReference>
<dbReference type="InterPro" id="IPR010982">
    <property type="entry name" value="Lambda_DNA-bd_dom_sf"/>
</dbReference>
<name>A0A0P6X5A3_9CHLR</name>
<sequence length="337" mass="37435">MMAKTVQTIEDIARLANVSKSTVSRALNDSPLINQETRERIQSLAREYNFRINAPARNLSMRQSHTLGFVSYACSGKNFSAENMFGLELLGGVSDGLRPLGYDLLVVPVEPHDTTWAHQYLNSGRVDGFVLTISTRKQKMINELVNMGIPFILWGFPQPNSSFCTVCGDDVTGGRIATEYLIRTGRQHIGFLGGPMDEIEVKYRHHGYELALQNAGRYLDPDLVVYGDYSHTSGITAMKRLLEQKPDLDAVFVNSDVMALGAIQYIQSCGKRVPEDIAVVGYDDLLLARYNNLPITTIRQNIPLAGKLLAENLIQYIQTGVVTNVNLPVELVIRKTA</sequence>
<evidence type="ECO:0000256" key="2">
    <source>
        <dbReference type="ARBA" id="ARBA00023125"/>
    </source>
</evidence>
<dbReference type="PATRIC" id="fig|229920.5.peg.3187"/>
<keyword evidence="2" id="KW-0238">DNA-binding</keyword>
<keyword evidence="6" id="KW-1185">Reference proteome</keyword>
<evidence type="ECO:0000259" key="4">
    <source>
        <dbReference type="PROSITE" id="PS50932"/>
    </source>
</evidence>
<dbReference type="Pfam" id="PF13377">
    <property type="entry name" value="Peripla_BP_3"/>
    <property type="match status" value="1"/>
</dbReference>
<dbReference type="InterPro" id="IPR028082">
    <property type="entry name" value="Peripla_BP_I"/>
</dbReference>
<accession>A0A0P6X5A3</accession>
<evidence type="ECO:0000313" key="5">
    <source>
        <dbReference type="EMBL" id="KPL75167.1"/>
    </source>
</evidence>
<dbReference type="SUPFAM" id="SSF53822">
    <property type="entry name" value="Periplasmic binding protein-like I"/>
    <property type="match status" value="1"/>
</dbReference>
<gene>
    <name evidence="5" type="ORF">ADM99_00300</name>
</gene>